<keyword evidence="3" id="KW-1185">Reference proteome</keyword>
<evidence type="ECO:0000313" key="3">
    <source>
        <dbReference type="Proteomes" id="UP001607151"/>
    </source>
</evidence>
<reference evidence="2 3" key="1">
    <citation type="submission" date="2024-10" db="EMBL/GenBank/DDBJ databases">
        <authorList>
            <person name="Yibar A."/>
            <person name="Saticioglu I.B."/>
            <person name="Duman M."/>
            <person name="Ajmi N."/>
            <person name="Gurler F."/>
            <person name="Ay H."/>
            <person name="Onuk E."/>
            <person name="Guler S."/>
            <person name="Romalde J.L."/>
        </authorList>
    </citation>
    <scope>NUCLEOTIDE SEQUENCE [LARGE SCALE GENOMIC DNA]</scope>
    <source>
        <strain evidence="2 3">14-MA-B</strain>
    </source>
</reference>
<dbReference type="Proteomes" id="UP001607151">
    <property type="component" value="Unassembled WGS sequence"/>
</dbReference>
<gene>
    <name evidence="2" type="ORF">ACGRQ9_02225</name>
</gene>
<feature type="chain" id="PRO_5047385002" evidence="1">
    <location>
        <begin position="25"/>
        <end position="212"/>
    </location>
</feature>
<organism evidence="2 3">
    <name type="scientific">Vibrio rumoiensis</name>
    <dbReference type="NCBI Taxonomy" id="76258"/>
    <lineage>
        <taxon>Bacteria</taxon>
        <taxon>Pseudomonadati</taxon>
        <taxon>Pseudomonadota</taxon>
        <taxon>Gammaproteobacteria</taxon>
        <taxon>Vibrionales</taxon>
        <taxon>Vibrionaceae</taxon>
        <taxon>Vibrio</taxon>
    </lineage>
</organism>
<name>A0ABW7ISF3_9VIBR</name>
<accession>A0ABW7ISF3</accession>
<sequence length="212" mass="23952">MDKLIMKKVALYVFSSFISLPVMAHPHSWIDMKTKIVGNEEGIHQLSMSWEMDPMTSSYALDGVDRSAKDFPQQLKALAEEAVINMYDMHYLTYLSDGKTSYAFAKTTQGHYTLDGMKLILSFDIKFKHPVPIVGHMLLLQSYDPTYYVDMVWKDVTDVSFSPELAQKCHVKLIHPHPTAQQISYAASIPADVNPSENLGKLFAQTSQIVCL</sequence>
<evidence type="ECO:0000313" key="2">
    <source>
        <dbReference type="EMBL" id="MFH0264351.1"/>
    </source>
</evidence>
<feature type="signal peptide" evidence="1">
    <location>
        <begin position="1"/>
        <end position="24"/>
    </location>
</feature>
<keyword evidence="1" id="KW-0732">Signal</keyword>
<comment type="caution">
    <text evidence="2">The sequence shown here is derived from an EMBL/GenBank/DDBJ whole genome shotgun (WGS) entry which is preliminary data.</text>
</comment>
<protein>
    <submittedName>
        <fullName evidence="2">DUF1007 family protein</fullName>
    </submittedName>
</protein>
<dbReference type="RefSeq" id="WP_089139136.1">
    <property type="nucleotide sequence ID" value="NZ_AP018685.1"/>
</dbReference>
<dbReference type="EMBL" id="JBIHSN010000002">
    <property type="protein sequence ID" value="MFH0264351.1"/>
    <property type="molecule type" value="Genomic_DNA"/>
</dbReference>
<dbReference type="InterPro" id="IPR010412">
    <property type="entry name" value="DUF1007"/>
</dbReference>
<evidence type="ECO:0000256" key="1">
    <source>
        <dbReference type="SAM" id="SignalP"/>
    </source>
</evidence>
<dbReference type="Pfam" id="PF06226">
    <property type="entry name" value="DUF1007"/>
    <property type="match status" value="1"/>
</dbReference>
<proteinExistence type="predicted"/>